<keyword evidence="2" id="KW-1185">Reference proteome</keyword>
<dbReference type="Proteomes" id="UP000235220">
    <property type="component" value="Chromosome 12"/>
</dbReference>
<dbReference type="AlphaFoldDB" id="A0A6P9DV69"/>
<protein>
    <submittedName>
        <fullName evidence="3 4">Uncharacterized protein LOC109011743</fullName>
    </submittedName>
</protein>
<evidence type="ECO:0000313" key="2">
    <source>
        <dbReference type="Proteomes" id="UP000235220"/>
    </source>
</evidence>
<dbReference type="GeneID" id="109011743"/>
<dbReference type="RefSeq" id="XP_035539165.1">
    <property type="nucleotide sequence ID" value="XM_035683272.1"/>
</dbReference>
<sequence>MTRKKRKRVEETADVTPYISQHNLFSYYESKRSIADGAPIEGYCGNLDKIANGSNEFGINDGWSSHEFGNGDNSLEQILWKIEVAHSQVRKLKTQIDKKEGILIHNQAAKEELDDFGEVRGWLIEKPQVPLEEQTTIPQDLPAETAIPKVQSNVKSRSPSKSSFPRHTRRRGRRKAG</sequence>
<dbReference type="KEGG" id="jre:109011743"/>
<evidence type="ECO:0000313" key="3">
    <source>
        <dbReference type="RefSeq" id="XP_035539164.1"/>
    </source>
</evidence>
<name>A0A6P9DV69_JUGRE</name>
<gene>
    <name evidence="3 4" type="primary">LOC109011743</name>
</gene>
<evidence type="ECO:0000256" key="1">
    <source>
        <dbReference type="SAM" id="MobiDB-lite"/>
    </source>
</evidence>
<organism evidence="2 3">
    <name type="scientific">Juglans regia</name>
    <name type="common">English walnut</name>
    <dbReference type="NCBI Taxonomy" id="51240"/>
    <lineage>
        <taxon>Eukaryota</taxon>
        <taxon>Viridiplantae</taxon>
        <taxon>Streptophyta</taxon>
        <taxon>Embryophyta</taxon>
        <taxon>Tracheophyta</taxon>
        <taxon>Spermatophyta</taxon>
        <taxon>Magnoliopsida</taxon>
        <taxon>eudicotyledons</taxon>
        <taxon>Gunneridae</taxon>
        <taxon>Pentapetalae</taxon>
        <taxon>rosids</taxon>
        <taxon>fabids</taxon>
        <taxon>Fagales</taxon>
        <taxon>Juglandaceae</taxon>
        <taxon>Juglans</taxon>
    </lineage>
</organism>
<feature type="region of interest" description="Disordered" evidence="1">
    <location>
        <begin position="129"/>
        <end position="177"/>
    </location>
</feature>
<reference evidence="3 4" key="1">
    <citation type="submission" date="2025-04" db="UniProtKB">
        <authorList>
            <consortium name="RefSeq"/>
        </authorList>
    </citation>
    <scope>IDENTIFICATION</scope>
    <source>
        <tissue evidence="3 4">Leaves</tissue>
    </source>
</reference>
<evidence type="ECO:0000313" key="4">
    <source>
        <dbReference type="RefSeq" id="XP_035539165.1"/>
    </source>
</evidence>
<proteinExistence type="predicted"/>
<feature type="compositionally biased region" description="Basic residues" evidence="1">
    <location>
        <begin position="164"/>
        <end position="177"/>
    </location>
</feature>
<dbReference type="OrthoDB" id="21648at2759"/>
<dbReference type="PANTHER" id="PTHR34057">
    <property type="entry name" value="ELONGATION FACTOR"/>
    <property type="match status" value="1"/>
</dbReference>
<dbReference type="PANTHER" id="PTHR34057:SF10">
    <property type="entry name" value="TRANSPOSASE, PTTA_EN_SPM, PLANT"/>
    <property type="match status" value="1"/>
</dbReference>
<dbReference type="RefSeq" id="XP_035539164.1">
    <property type="nucleotide sequence ID" value="XM_035683271.1"/>
</dbReference>
<accession>A0A6P9DV69</accession>